<dbReference type="GO" id="GO:0010468">
    <property type="term" value="P:regulation of gene expression"/>
    <property type="evidence" value="ECO:0007669"/>
    <property type="project" value="TreeGrafter"/>
</dbReference>
<evidence type="ECO:0000256" key="2">
    <source>
        <dbReference type="ARBA" id="ARBA00023242"/>
    </source>
</evidence>
<dbReference type="Gene3D" id="2.60.120.650">
    <property type="entry name" value="Cupin"/>
    <property type="match status" value="1"/>
</dbReference>
<protein>
    <submittedName>
        <fullName evidence="3">Uncharacterized protein</fullName>
    </submittedName>
</protein>
<dbReference type="PANTHER" id="PTHR10694:SF113">
    <property type="entry name" value="PROTEIN JUMONJI"/>
    <property type="match status" value="1"/>
</dbReference>
<keyword evidence="4" id="KW-1185">Reference proteome</keyword>
<accession>A0A8J5KW97</accession>
<dbReference type="GO" id="GO:0005634">
    <property type="term" value="C:nucleus"/>
    <property type="evidence" value="ECO:0007669"/>
    <property type="project" value="UniProtKB-SubCell"/>
</dbReference>
<keyword evidence="2" id="KW-0539">Nucleus</keyword>
<gene>
    <name evidence="3" type="ORF">ZIOFF_043378</name>
</gene>
<dbReference type="EMBL" id="JACMSC010000012">
    <property type="protein sequence ID" value="KAG6495552.1"/>
    <property type="molecule type" value="Genomic_DNA"/>
</dbReference>
<dbReference type="Proteomes" id="UP000734854">
    <property type="component" value="Unassembled WGS sequence"/>
</dbReference>
<organism evidence="3 4">
    <name type="scientific">Zingiber officinale</name>
    <name type="common">Ginger</name>
    <name type="synonym">Amomum zingiber</name>
    <dbReference type="NCBI Taxonomy" id="94328"/>
    <lineage>
        <taxon>Eukaryota</taxon>
        <taxon>Viridiplantae</taxon>
        <taxon>Streptophyta</taxon>
        <taxon>Embryophyta</taxon>
        <taxon>Tracheophyta</taxon>
        <taxon>Spermatophyta</taxon>
        <taxon>Magnoliopsida</taxon>
        <taxon>Liliopsida</taxon>
        <taxon>Zingiberales</taxon>
        <taxon>Zingiberaceae</taxon>
        <taxon>Zingiber</taxon>
    </lineage>
</organism>
<name>A0A8J5KW97_ZINOF</name>
<dbReference type="PANTHER" id="PTHR10694">
    <property type="entry name" value="LYSINE-SPECIFIC DEMETHYLASE"/>
    <property type="match status" value="1"/>
</dbReference>
<evidence type="ECO:0000256" key="1">
    <source>
        <dbReference type="ARBA" id="ARBA00004123"/>
    </source>
</evidence>
<evidence type="ECO:0000313" key="3">
    <source>
        <dbReference type="EMBL" id="KAG6495552.1"/>
    </source>
</evidence>
<dbReference type="GO" id="GO:0000785">
    <property type="term" value="C:chromatin"/>
    <property type="evidence" value="ECO:0007669"/>
    <property type="project" value="TreeGrafter"/>
</dbReference>
<comment type="subcellular location">
    <subcellularLocation>
        <location evidence="1">Nucleus</location>
    </subcellularLocation>
</comment>
<dbReference type="AlphaFoldDB" id="A0A8J5KW97"/>
<sequence length="140" mass="16162">MRGRRKTLKTENTNEEDKAESNCCNNVERFGFVPGPDFTLESFETYADEFKRQYFSRSAEFVLGSCQQEPSDDDIEGEYWRIVERPIEEIEVLYGADFDTGIFSSGFLKELVVGYWAGWHILFTVGDNIFSKRLAVASIR</sequence>
<proteinExistence type="predicted"/>
<reference evidence="3 4" key="1">
    <citation type="submission" date="2020-08" db="EMBL/GenBank/DDBJ databases">
        <title>Plant Genome Project.</title>
        <authorList>
            <person name="Zhang R.-G."/>
        </authorList>
    </citation>
    <scope>NUCLEOTIDE SEQUENCE [LARGE SCALE GENOMIC DNA]</scope>
    <source>
        <tissue evidence="3">Rhizome</tissue>
    </source>
</reference>
<evidence type="ECO:0000313" key="4">
    <source>
        <dbReference type="Proteomes" id="UP000734854"/>
    </source>
</evidence>
<comment type="caution">
    <text evidence="3">The sequence shown here is derived from an EMBL/GenBank/DDBJ whole genome shotgun (WGS) entry which is preliminary data.</text>
</comment>
<dbReference type="GO" id="GO:0034647">
    <property type="term" value="F:histone H3K4me/H3K4me2/H3K4me3 demethylase activity"/>
    <property type="evidence" value="ECO:0007669"/>
    <property type="project" value="TreeGrafter"/>
</dbReference>